<evidence type="ECO:0000256" key="5">
    <source>
        <dbReference type="ARBA" id="ARBA00023274"/>
    </source>
</evidence>
<evidence type="ECO:0000256" key="1">
    <source>
        <dbReference type="ARBA" id="ARBA00007677"/>
    </source>
</evidence>
<dbReference type="GO" id="GO:0016020">
    <property type="term" value="C:membrane"/>
    <property type="evidence" value="ECO:0007669"/>
    <property type="project" value="InterPro"/>
</dbReference>
<dbReference type="OrthoDB" id="5407653at2759"/>
<accession>A0A2P6NJE8</accession>
<protein>
    <recommendedName>
        <fullName evidence="7">Large ribosomal subunit protein eL19 domain-containing protein</fullName>
    </recommendedName>
</protein>
<dbReference type="SUPFAM" id="SSF53448">
    <property type="entry name" value="Nucleotide-diphospho-sugar transferases"/>
    <property type="match status" value="1"/>
</dbReference>
<evidence type="ECO:0000256" key="4">
    <source>
        <dbReference type="ARBA" id="ARBA00022980"/>
    </source>
</evidence>
<dbReference type="AlphaFoldDB" id="A0A2P6NJE8"/>
<proteinExistence type="inferred from homology"/>
<dbReference type="GO" id="GO:0000026">
    <property type="term" value="F:alpha-1,2-mannosyltransferase activity"/>
    <property type="evidence" value="ECO:0007669"/>
    <property type="project" value="TreeGrafter"/>
</dbReference>
<evidence type="ECO:0000256" key="6">
    <source>
        <dbReference type="SAM" id="Phobius"/>
    </source>
</evidence>
<dbReference type="SMART" id="SM01416">
    <property type="entry name" value="Ribosomal_L19e"/>
    <property type="match status" value="1"/>
</dbReference>
<keyword evidence="5" id="KW-0687">Ribonucleoprotein</keyword>
<reference evidence="8 9" key="1">
    <citation type="journal article" date="2018" name="Genome Biol. Evol.">
        <title>Multiple Roots of Fruiting Body Formation in Amoebozoa.</title>
        <authorList>
            <person name="Hillmann F."/>
            <person name="Forbes G."/>
            <person name="Novohradska S."/>
            <person name="Ferling I."/>
            <person name="Riege K."/>
            <person name="Groth M."/>
            <person name="Westermann M."/>
            <person name="Marz M."/>
            <person name="Spaller T."/>
            <person name="Winckler T."/>
            <person name="Schaap P."/>
            <person name="Glockner G."/>
        </authorList>
    </citation>
    <scope>NUCLEOTIDE SEQUENCE [LARGE SCALE GENOMIC DNA]</scope>
    <source>
        <strain evidence="8 9">Jena</strain>
    </source>
</reference>
<dbReference type="GO" id="GO:1990904">
    <property type="term" value="C:ribonucleoprotein complex"/>
    <property type="evidence" value="ECO:0007669"/>
    <property type="project" value="UniProtKB-KW"/>
</dbReference>
<keyword evidence="6" id="KW-0472">Membrane</keyword>
<dbReference type="PANTHER" id="PTHR31121">
    <property type="entry name" value="ALPHA-1,2 MANNOSYLTRANSFERASE KTR1"/>
    <property type="match status" value="1"/>
</dbReference>
<sequence>MQGGWIVFVIFIAGLIILPLWRSRHEIIYHVRFRVVRLLSQPAQKVPIFAILIGFSIGTILLLTLPSRPNVKTGPSWIIEPYPTDVPKPIKTPARLALIMLTENTKMEAALEVISQLDAKYNRHHNHTWVLFNSEPFTVMFKERVINVTKGHALFSLVKGDAWGITSKDPETINKWAQEGDHNVQRQSIHRWYTGFMWRDPILNDFDWIWRVEEGVTYHCDMFHMDPLRIAVDGRYKFGGSIMEKVSLSSTPSLWPKVLAFIKKYPHHIINPSAPSIILDQGSNPDSLCQLHNTFMLADLSFFRSPAYMDFFQFMDDESSGFLAEGWRDATIHSIAALMFLHPSQIRVYEELGYRDGEFDYCPTNEKVRKKYRCACDISRQYYDEAGGGRHNECRQKFHRYLSIGENGLTTTESTDRITHHIAMAANAKGCLQKRLAMDILQAGRAKVWLNPHKMDVISSTKTREGIRKLIDEGDIKRTWSEKEKSPLWYDMIYSRRSMKDYLRINWDADRSKYIPPKKKLNQLDTTTTPSQ</sequence>
<feature type="domain" description="Large ribosomal subunit protein eL19" evidence="7">
    <location>
        <begin position="429"/>
        <end position="507"/>
    </location>
</feature>
<dbReference type="Gene3D" id="3.90.550.10">
    <property type="entry name" value="Spore Coat Polysaccharide Biosynthesis Protein SpsA, Chain A"/>
    <property type="match status" value="1"/>
</dbReference>
<dbReference type="InterPro" id="IPR029044">
    <property type="entry name" value="Nucleotide-diphossugar_trans"/>
</dbReference>
<evidence type="ECO:0000313" key="9">
    <source>
        <dbReference type="Proteomes" id="UP000241769"/>
    </source>
</evidence>
<dbReference type="FunFam" id="1.10.1650.10:FF:000001">
    <property type="entry name" value="Ribosomal protein L19"/>
    <property type="match status" value="1"/>
</dbReference>
<keyword evidence="3" id="KW-0808">Transferase</keyword>
<evidence type="ECO:0000313" key="8">
    <source>
        <dbReference type="EMBL" id="PRP84085.1"/>
    </source>
</evidence>
<keyword evidence="6" id="KW-0812">Transmembrane</keyword>
<dbReference type="InterPro" id="IPR057259">
    <property type="entry name" value="Ribosomal_L19e"/>
</dbReference>
<dbReference type="GO" id="GO:0003735">
    <property type="term" value="F:structural constituent of ribosome"/>
    <property type="evidence" value="ECO:0007669"/>
    <property type="project" value="InterPro"/>
</dbReference>
<dbReference type="SUPFAM" id="SSF48140">
    <property type="entry name" value="Ribosomal protein L19 (L19e)"/>
    <property type="match status" value="1"/>
</dbReference>
<dbReference type="Pfam" id="PF01793">
    <property type="entry name" value="Glyco_transf_15"/>
    <property type="match status" value="1"/>
</dbReference>
<comment type="similarity">
    <text evidence="1">Belongs to the glycosyltransferase 15 family.</text>
</comment>
<comment type="caution">
    <text evidence="8">The sequence shown here is derived from an EMBL/GenBank/DDBJ whole genome shotgun (WGS) entry which is preliminary data.</text>
</comment>
<gene>
    <name evidence="8" type="ORF">PROFUN_04076</name>
</gene>
<feature type="transmembrane region" description="Helical" evidence="6">
    <location>
        <begin position="46"/>
        <end position="65"/>
    </location>
</feature>
<feature type="transmembrane region" description="Helical" evidence="6">
    <location>
        <begin position="6"/>
        <end position="25"/>
    </location>
</feature>
<dbReference type="InParanoid" id="A0A2P6NJE8"/>
<evidence type="ECO:0000256" key="3">
    <source>
        <dbReference type="ARBA" id="ARBA00022679"/>
    </source>
</evidence>
<keyword evidence="6" id="KW-1133">Transmembrane helix</keyword>
<keyword evidence="9" id="KW-1185">Reference proteome</keyword>
<evidence type="ECO:0000259" key="7">
    <source>
        <dbReference type="SMART" id="SM01416"/>
    </source>
</evidence>
<dbReference type="PANTHER" id="PTHR31121:SF6">
    <property type="entry name" value="ALPHA-1,2 MANNOSYLTRANSFERASE KTR1"/>
    <property type="match status" value="1"/>
</dbReference>
<dbReference type="InterPro" id="IPR000196">
    <property type="entry name" value="Ribosomal_eL19_dom"/>
</dbReference>
<dbReference type="Pfam" id="PF01280">
    <property type="entry name" value="Ribosomal_L19e"/>
    <property type="match status" value="1"/>
</dbReference>
<dbReference type="GO" id="GO:0005840">
    <property type="term" value="C:ribosome"/>
    <property type="evidence" value="ECO:0007669"/>
    <property type="project" value="UniProtKB-KW"/>
</dbReference>
<dbReference type="GO" id="GO:0000032">
    <property type="term" value="P:cell wall mannoprotein biosynthetic process"/>
    <property type="evidence" value="ECO:0007669"/>
    <property type="project" value="TreeGrafter"/>
</dbReference>
<dbReference type="InterPro" id="IPR002685">
    <property type="entry name" value="Glyco_trans_15"/>
</dbReference>
<keyword evidence="4" id="KW-0689">Ribosomal protein</keyword>
<evidence type="ECO:0000256" key="2">
    <source>
        <dbReference type="ARBA" id="ARBA00011082"/>
    </source>
</evidence>
<dbReference type="InterPro" id="IPR015972">
    <property type="entry name" value="Ribosomal_eL19_dom1"/>
</dbReference>
<dbReference type="GO" id="GO:0005794">
    <property type="term" value="C:Golgi apparatus"/>
    <property type="evidence" value="ECO:0007669"/>
    <property type="project" value="TreeGrafter"/>
</dbReference>
<dbReference type="InterPro" id="IPR035970">
    <property type="entry name" value="60S_ribosomal_eL19_sf"/>
</dbReference>
<dbReference type="GO" id="GO:0006487">
    <property type="term" value="P:protein N-linked glycosylation"/>
    <property type="evidence" value="ECO:0007669"/>
    <property type="project" value="TreeGrafter"/>
</dbReference>
<organism evidence="8 9">
    <name type="scientific">Planoprotostelium fungivorum</name>
    <dbReference type="NCBI Taxonomy" id="1890364"/>
    <lineage>
        <taxon>Eukaryota</taxon>
        <taxon>Amoebozoa</taxon>
        <taxon>Evosea</taxon>
        <taxon>Variosea</taxon>
        <taxon>Cavosteliida</taxon>
        <taxon>Cavosteliaceae</taxon>
        <taxon>Planoprotostelium</taxon>
    </lineage>
</organism>
<comment type="similarity">
    <text evidence="2">Belongs to the eukaryotic ribosomal protein eL19 family.</text>
</comment>
<dbReference type="GO" id="GO:0006412">
    <property type="term" value="P:translation"/>
    <property type="evidence" value="ECO:0007669"/>
    <property type="project" value="InterPro"/>
</dbReference>
<dbReference type="EMBL" id="MDYQ01000069">
    <property type="protein sequence ID" value="PRP84085.1"/>
    <property type="molecule type" value="Genomic_DNA"/>
</dbReference>
<name>A0A2P6NJE8_9EUKA</name>
<dbReference type="Proteomes" id="UP000241769">
    <property type="component" value="Unassembled WGS sequence"/>
</dbReference>
<dbReference type="Gene3D" id="1.10.1650.10">
    <property type="match status" value="1"/>
</dbReference>